<dbReference type="EMBL" id="GBRH01183598">
    <property type="protein sequence ID" value="JAE14298.1"/>
    <property type="molecule type" value="Transcribed_RNA"/>
</dbReference>
<reference evidence="1" key="2">
    <citation type="journal article" date="2015" name="Data Brief">
        <title>Shoot transcriptome of the giant reed, Arundo donax.</title>
        <authorList>
            <person name="Barrero R.A."/>
            <person name="Guerrero F.D."/>
            <person name="Moolhuijzen P."/>
            <person name="Goolsby J.A."/>
            <person name="Tidwell J."/>
            <person name="Bellgard S.E."/>
            <person name="Bellgard M.I."/>
        </authorList>
    </citation>
    <scope>NUCLEOTIDE SEQUENCE</scope>
    <source>
        <tissue evidence="1">Shoot tissue taken approximately 20 cm above the soil surface</tissue>
    </source>
</reference>
<evidence type="ECO:0000313" key="1">
    <source>
        <dbReference type="EMBL" id="JAE14298.1"/>
    </source>
</evidence>
<reference evidence="1" key="1">
    <citation type="submission" date="2014-09" db="EMBL/GenBank/DDBJ databases">
        <authorList>
            <person name="Magalhaes I.L.F."/>
            <person name="Oliveira U."/>
            <person name="Santos F.R."/>
            <person name="Vidigal T.H.D.A."/>
            <person name="Brescovit A.D."/>
            <person name="Santos A.J."/>
        </authorList>
    </citation>
    <scope>NUCLEOTIDE SEQUENCE</scope>
    <source>
        <tissue evidence="1">Shoot tissue taken approximately 20 cm above the soil surface</tissue>
    </source>
</reference>
<dbReference type="AlphaFoldDB" id="A0A0A9G0X1"/>
<name>A0A0A9G0X1_ARUDO</name>
<accession>A0A0A9G0X1</accession>
<organism evidence="1">
    <name type="scientific">Arundo donax</name>
    <name type="common">Giant reed</name>
    <name type="synonym">Donax arundinaceus</name>
    <dbReference type="NCBI Taxonomy" id="35708"/>
    <lineage>
        <taxon>Eukaryota</taxon>
        <taxon>Viridiplantae</taxon>
        <taxon>Streptophyta</taxon>
        <taxon>Embryophyta</taxon>
        <taxon>Tracheophyta</taxon>
        <taxon>Spermatophyta</taxon>
        <taxon>Magnoliopsida</taxon>
        <taxon>Liliopsida</taxon>
        <taxon>Poales</taxon>
        <taxon>Poaceae</taxon>
        <taxon>PACMAD clade</taxon>
        <taxon>Arundinoideae</taxon>
        <taxon>Arundineae</taxon>
        <taxon>Arundo</taxon>
    </lineage>
</organism>
<sequence>MDSVAPSSFSLSLSLTCHVPARGRAAG</sequence>
<proteinExistence type="predicted"/>
<protein>
    <submittedName>
        <fullName evidence="1">Uncharacterized protein</fullName>
    </submittedName>
</protein>